<feature type="region of interest" description="Disordered" evidence="1">
    <location>
        <begin position="1"/>
        <end position="29"/>
    </location>
</feature>
<dbReference type="EMBL" id="JANPWB010000010">
    <property type="protein sequence ID" value="KAJ1144575.1"/>
    <property type="molecule type" value="Genomic_DNA"/>
</dbReference>
<reference evidence="2" key="1">
    <citation type="journal article" date="2022" name="bioRxiv">
        <title>Sequencing and chromosome-scale assembly of the giantPleurodeles waltlgenome.</title>
        <authorList>
            <person name="Brown T."/>
            <person name="Elewa A."/>
            <person name="Iarovenko S."/>
            <person name="Subramanian E."/>
            <person name="Araus A.J."/>
            <person name="Petzold A."/>
            <person name="Susuki M."/>
            <person name="Suzuki K.-i.T."/>
            <person name="Hayashi T."/>
            <person name="Toyoda A."/>
            <person name="Oliveira C."/>
            <person name="Osipova E."/>
            <person name="Leigh N.D."/>
            <person name="Simon A."/>
            <person name="Yun M.H."/>
        </authorList>
    </citation>
    <scope>NUCLEOTIDE SEQUENCE</scope>
    <source>
        <strain evidence="2">20211129_DDA</strain>
        <tissue evidence="2">Liver</tissue>
    </source>
</reference>
<evidence type="ECO:0000313" key="3">
    <source>
        <dbReference type="Proteomes" id="UP001066276"/>
    </source>
</evidence>
<protein>
    <submittedName>
        <fullName evidence="2">Uncharacterized protein</fullName>
    </submittedName>
</protein>
<evidence type="ECO:0000256" key="1">
    <source>
        <dbReference type="SAM" id="MobiDB-lite"/>
    </source>
</evidence>
<organism evidence="2 3">
    <name type="scientific">Pleurodeles waltl</name>
    <name type="common">Iberian ribbed newt</name>
    <dbReference type="NCBI Taxonomy" id="8319"/>
    <lineage>
        <taxon>Eukaryota</taxon>
        <taxon>Metazoa</taxon>
        <taxon>Chordata</taxon>
        <taxon>Craniata</taxon>
        <taxon>Vertebrata</taxon>
        <taxon>Euteleostomi</taxon>
        <taxon>Amphibia</taxon>
        <taxon>Batrachia</taxon>
        <taxon>Caudata</taxon>
        <taxon>Salamandroidea</taxon>
        <taxon>Salamandridae</taxon>
        <taxon>Pleurodelinae</taxon>
        <taxon>Pleurodeles</taxon>
    </lineage>
</organism>
<gene>
    <name evidence="2" type="ORF">NDU88_010873</name>
</gene>
<accession>A0AAV7R1T0</accession>
<sequence length="107" mass="11907">MGLSRRDGATGHWRTGHSQSLSGGPGSPHFGGMTRQQWACLTLRWQAPREGLWFSGPCSCWSGGPPQHRGCWRVMQLGPERQTHFAGVTCLQRAQLTPRWQALREGP</sequence>
<dbReference type="Proteomes" id="UP001066276">
    <property type="component" value="Chromosome 6"/>
</dbReference>
<dbReference type="AlphaFoldDB" id="A0AAV7R1T0"/>
<name>A0AAV7R1T0_PLEWA</name>
<keyword evidence="3" id="KW-1185">Reference proteome</keyword>
<proteinExistence type="predicted"/>
<comment type="caution">
    <text evidence="2">The sequence shown here is derived from an EMBL/GenBank/DDBJ whole genome shotgun (WGS) entry which is preliminary data.</text>
</comment>
<evidence type="ECO:0000313" key="2">
    <source>
        <dbReference type="EMBL" id="KAJ1144575.1"/>
    </source>
</evidence>